<gene>
    <name evidence="3" type="ORF">Q6348_12250</name>
</gene>
<evidence type="ECO:0000256" key="1">
    <source>
        <dbReference type="ARBA" id="ARBA00008984"/>
    </source>
</evidence>
<evidence type="ECO:0000313" key="3">
    <source>
        <dbReference type="EMBL" id="MDO8107967.1"/>
    </source>
</evidence>
<evidence type="ECO:0000313" key="4">
    <source>
        <dbReference type="Proteomes" id="UP001232536"/>
    </source>
</evidence>
<accession>A0ABT9DF07</accession>
<dbReference type="PROSITE" id="PS01148">
    <property type="entry name" value="UPF0033"/>
    <property type="match status" value="1"/>
</dbReference>
<evidence type="ECO:0000259" key="2">
    <source>
        <dbReference type="PROSITE" id="PS01148"/>
    </source>
</evidence>
<dbReference type="PANTHER" id="PTHR33279">
    <property type="entry name" value="SULFUR CARRIER PROTEIN YEDF-RELATED"/>
    <property type="match status" value="1"/>
</dbReference>
<comment type="similarity">
    <text evidence="1">Belongs to the sulfur carrier protein TusA family.</text>
</comment>
<dbReference type="InterPro" id="IPR001455">
    <property type="entry name" value="TusA-like"/>
</dbReference>
<organism evidence="3 4">
    <name type="scientific">Actinotalea lenta</name>
    <dbReference type="NCBI Taxonomy" id="3064654"/>
    <lineage>
        <taxon>Bacteria</taxon>
        <taxon>Bacillati</taxon>
        <taxon>Actinomycetota</taxon>
        <taxon>Actinomycetes</taxon>
        <taxon>Micrococcales</taxon>
        <taxon>Cellulomonadaceae</taxon>
        <taxon>Actinotalea</taxon>
    </lineage>
</organism>
<keyword evidence="4" id="KW-1185">Reference proteome</keyword>
<dbReference type="PANTHER" id="PTHR33279:SF6">
    <property type="entry name" value="SULFUR CARRIER PROTEIN YEDF-RELATED"/>
    <property type="match status" value="1"/>
</dbReference>
<feature type="domain" description="UPF0033" evidence="2">
    <location>
        <begin position="3"/>
        <end position="27"/>
    </location>
</feature>
<dbReference type="Proteomes" id="UP001232536">
    <property type="component" value="Unassembled WGS sequence"/>
</dbReference>
<proteinExistence type="inferred from homology"/>
<dbReference type="Gene3D" id="3.30.110.40">
    <property type="entry name" value="TusA-like domain"/>
    <property type="match status" value="1"/>
</dbReference>
<dbReference type="Pfam" id="PF01206">
    <property type="entry name" value="TusA"/>
    <property type="match status" value="1"/>
</dbReference>
<name>A0ABT9DF07_9CELL</name>
<dbReference type="EMBL" id="JAUQYP010000001">
    <property type="protein sequence ID" value="MDO8107967.1"/>
    <property type="molecule type" value="Genomic_DNA"/>
</dbReference>
<dbReference type="CDD" id="cd00291">
    <property type="entry name" value="SirA_YedF_YeeD"/>
    <property type="match status" value="1"/>
</dbReference>
<sequence length="87" mass="9041">MIVDARGDRCPMPIIRLARAAAGANPGTAVTVLWTDAAARHDIAAWARMRGHRVVGEEVAEPADGHQAWATTVLLGGAGTTTAATLR</sequence>
<dbReference type="RefSeq" id="WP_304601558.1">
    <property type="nucleotide sequence ID" value="NZ_JAUQYO010000001.1"/>
</dbReference>
<reference evidence="3 4" key="1">
    <citation type="submission" date="2023-07" db="EMBL/GenBank/DDBJ databases">
        <title>Description of novel actinomycetes strains, isolated from tidal flat sediment.</title>
        <authorList>
            <person name="Lu C."/>
        </authorList>
    </citation>
    <scope>NUCLEOTIDE SEQUENCE [LARGE SCALE GENOMIC DNA]</scope>
    <source>
        <strain evidence="3 4">SYSU T00b441</strain>
    </source>
</reference>
<dbReference type="SUPFAM" id="SSF64307">
    <property type="entry name" value="SirA-like"/>
    <property type="match status" value="1"/>
</dbReference>
<comment type="caution">
    <text evidence="3">The sequence shown here is derived from an EMBL/GenBank/DDBJ whole genome shotgun (WGS) entry which is preliminary data.</text>
</comment>
<protein>
    <submittedName>
        <fullName evidence="3">Sulfurtransferase TusA family protein</fullName>
    </submittedName>
</protein>
<dbReference type="InterPro" id="IPR036868">
    <property type="entry name" value="TusA-like_sf"/>
</dbReference>